<reference evidence="1" key="1">
    <citation type="journal article" date="2014" name="Front. Microbiol.">
        <title>High frequency of phylogenetically diverse reductive dehalogenase-homologous genes in deep subseafloor sedimentary metagenomes.</title>
        <authorList>
            <person name="Kawai M."/>
            <person name="Futagami T."/>
            <person name="Toyoda A."/>
            <person name="Takaki Y."/>
            <person name="Nishi S."/>
            <person name="Hori S."/>
            <person name="Arai W."/>
            <person name="Tsubouchi T."/>
            <person name="Morono Y."/>
            <person name="Uchiyama I."/>
            <person name="Ito T."/>
            <person name="Fujiyama A."/>
            <person name="Inagaki F."/>
            <person name="Takami H."/>
        </authorList>
    </citation>
    <scope>NUCLEOTIDE SEQUENCE</scope>
    <source>
        <strain evidence="1">Expedition CK06-06</strain>
    </source>
</reference>
<accession>X1DT36</accession>
<dbReference type="AlphaFoldDB" id="X1DT36"/>
<proteinExistence type="predicted"/>
<evidence type="ECO:0000313" key="1">
    <source>
        <dbReference type="EMBL" id="GAG99556.1"/>
    </source>
</evidence>
<protein>
    <submittedName>
        <fullName evidence="1">Uncharacterized protein</fullName>
    </submittedName>
</protein>
<comment type="caution">
    <text evidence="1">The sequence shown here is derived from an EMBL/GenBank/DDBJ whole genome shotgun (WGS) entry which is preliminary data.</text>
</comment>
<sequence length="96" mass="11086">MINKHTLETIYSCGCIIWNDDKGEYEIEYCPTHKAAPALVKAGHDLAMLVIQSDRYNDDLNFRDVIDHWFAVEKQAREGRLFISPPPKIYTPRPPP</sequence>
<organism evidence="1">
    <name type="scientific">marine sediment metagenome</name>
    <dbReference type="NCBI Taxonomy" id="412755"/>
    <lineage>
        <taxon>unclassified sequences</taxon>
        <taxon>metagenomes</taxon>
        <taxon>ecological metagenomes</taxon>
    </lineage>
</organism>
<gene>
    <name evidence="1" type="ORF">S01H4_45489</name>
</gene>
<name>X1DT36_9ZZZZ</name>
<dbReference type="EMBL" id="BART01025328">
    <property type="protein sequence ID" value="GAG99556.1"/>
    <property type="molecule type" value="Genomic_DNA"/>
</dbReference>